<keyword evidence="3" id="KW-0677">Repeat</keyword>
<dbReference type="InterPro" id="IPR001179">
    <property type="entry name" value="PPIase_FKBP_dom"/>
</dbReference>
<evidence type="ECO:0000313" key="10">
    <source>
        <dbReference type="Proteomes" id="UP000050761"/>
    </source>
</evidence>
<name>A0A183F4K1_HELPZ</name>
<accession>A0A183F4K1</accession>
<dbReference type="InterPro" id="IPR046357">
    <property type="entry name" value="PPIase_dom_sf"/>
</dbReference>
<evidence type="ECO:0000256" key="1">
    <source>
        <dbReference type="ARBA" id="ARBA00000971"/>
    </source>
</evidence>
<feature type="domain" description="PPIase FKBP-type" evidence="9">
    <location>
        <begin position="3"/>
        <end position="90"/>
    </location>
</feature>
<evidence type="ECO:0000256" key="2">
    <source>
        <dbReference type="ARBA" id="ARBA00013194"/>
    </source>
</evidence>
<keyword evidence="6 7" id="KW-0413">Isomerase</keyword>
<dbReference type="SUPFAM" id="SSF48452">
    <property type="entry name" value="TPR-like"/>
    <property type="match status" value="1"/>
</dbReference>
<dbReference type="PROSITE" id="PS50005">
    <property type="entry name" value="TPR"/>
    <property type="match status" value="1"/>
</dbReference>
<evidence type="ECO:0000256" key="8">
    <source>
        <dbReference type="PROSITE-ProRule" id="PRU00339"/>
    </source>
</evidence>
<dbReference type="Gene3D" id="1.25.40.10">
    <property type="entry name" value="Tetratricopeptide repeat domain"/>
    <property type="match status" value="1"/>
</dbReference>
<dbReference type="SMART" id="SM00028">
    <property type="entry name" value="TPR"/>
    <property type="match status" value="2"/>
</dbReference>
<dbReference type="Proteomes" id="UP000050761">
    <property type="component" value="Unassembled WGS sequence"/>
</dbReference>
<dbReference type="AlphaFoldDB" id="A0A183F4K1"/>
<dbReference type="WBParaSite" id="HPBE_0000109301-mRNA-1">
    <property type="protein sequence ID" value="HPBE_0000109301-mRNA-1"/>
    <property type="gene ID" value="HPBE_0000109301"/>
</dbReference>
<keyword evidence="5 7" id="KW-0697">Rotamase</keyword>
<reference evidence="11" key="1">
    <citation type="submission" date="2019-09" db="UniProtKB">
        <authorList>
            <consortium name="WormBaseParasite"/>
        </authorList>
    </citation>
    <scope>IDENTIFICATION</scope>
</reference>
<evidence type="ECO:0000256" key="6">
    <source>
        <dbReference type="ARBA" id="ARBA00023235"/>
    </source>
</evidence>
<dbReference type="FunFam" id="1.25.40.10:FF:000008">
    <property type="entry name" value="Peptidylprolyl isomerase"/>
    <property type="match status" value="1"/>
</dbReference>
<dbReference type="PANTHER" id="PTHR46512:SF9">
    <property type="entry name" value="PEPTIDYLPROLYL ISOMERASE"/>
    <property type="match status" value="1"/>
</dbReference>
<dbReference type="GO" id="GO:0003755">
    <property type="term" value="F:peptidyl-prolyl cis-trans isomerase activity"/>
    <property type="evidence" value="ECO:0007669"/>
    <property type="project" value="UniProtKB-KW"/>
</dbReference>
<dbReference type="InterPro" id="IPR050754">
    <property type="entry name" value="FKBP4/5/8-like"/>
</dbReference>
<evidence type="ECO:0000256" key="5">
    <source>
        <dbReference type="ARBA" id="ARBA00023110"/>
    </source>
</evidence>
<proteinExistence type="predicted"/>
<dbReference type="SUPFAM" id="SSF54534">
    <property type="entry name" value="FKBP-like"/>
    <property type="match status" value="1"/>
</dbReference>
<keyword evidence="4 8" id="KW-0802">TPR repeat</keyword>
<comment type="catalytic activity">
    <reaction evidence="1 7">
        <text>[protein]-peptidylproline (omega=180) = [protein]-peptidylproline (omega=0)</text>
        <dbReference type="Rhea" id="RHEA:16237"/>
        <dbReference type="Rhea" id="RHEA-COMP:10747"/>
        <dbReference type="Rhea" id="RHEA-COMP:10748"/>
        <dbReference type="ChEBI" id="CHEBI:83833"/>
        <dbReference type="ChEBI" id="CHEBI:83834"/>
        <dbReference type="EC" id="5.2.1.8"/>
    </reaction>
</comment>
<organism evidence="10 11">
    <name type="scientific">Heligmosomoides polygyrus</name>
    <name type="common">Parasitic roundworm</name>
    <dbReference type="NCBI Taxonomy" id="6339"/>
    <lineage>
        <taxon>Eukaryota</taxon>
        <taxon>Metazoa</taxon>
        <taxon>Ecdysozoa</taxon>
        <taxon>Nematoda</taxon>
        <taxon>Chromadorea</taxon>
        <taxon>Rhabditida</taxon>
        <taxon>Rhabditina</taxon>
        <taxon>Rhabditomorpha</taxon>
        <taxon>Strongyloidea</taxon>
        <taxon>Heligmosomidae</taxon>
        <taxon>Heligmosomoides</taxon>
    </lineage>
</organism>
<dbReference type="Gene3D" id="3.10.50.40">
    <property type="match status" value="1"/>
</dbReference>
<protein>
    <recommendedName>
        <fullName evidence="2 7">peptidylprolyl isomerase</fullName>
        <ecNumber evidence="2 7">5.2.1.8</ecNumber>
    </recommendedName>
</protein>
<evidence type="ECO:0000256" key="3">
    <source>
        <dbReference type="ARBA" id="ARBA00022737"/>
    </source>
</evidence>
<dbReference type="InterPro" id="IPR011990">
    <property type="entry name" value="TPR-like_helical_dom_sf"/>
</dbReference>
<dbReference type="PANTHER" id="PTHR46512">
    <property type="entry name" value="PEPTIDYLPROLYL ISOMERASE"/>
    <property type="match status" value="1"/>
</dbReference>
<dbReference type="PROSITE" id="PS50059">
    <property type="entry name" value="FKBP_PPIASE"/>
    <property type="match status" value="1"/>
</dbReference>
<evidence type="ECO:0000256" key="4">
    <source>
        <dbReference type="ARBA" id="ARBA00022803"/>
    </source>
</evidence>
<evidence type="ECO:0000256" key="7">
    <source>
        <dbReference type="PROSITE-ProRule" id="PRU00277"/>
    </source>
</evidence>
<sequence length="286" mass="32844">LLIPAVAVHAVGSYEGRVFYDKEVNFILGEGSEVGLPEGVDRALRRFCRGEKSTVRISGTKFTYGANPPPEYMLPPNAVVEFTLFLKSYEKVPAVWEMSAEKKIEEATKAKERGTMFLKQDKLKLAWFKYKRVEDILEYEKSMEPEQKKQRDDVLLAAYLNLALTASKMGENLDCIKYCDKALELSPLNVKALYRKAGARTAMSDFEEAKQIYEKIMEIDPLNKAAAQQILVVRQMMKEQLERDKRRYKNLFSKISTEPQVIIWLQPEADMEGLCVNDVSRWESSF</sequence>
<feature type="repeat" description="TPR" evidence="8">
    <location>
        <begin position="190"/>
        <end position="223"/>
    </location>
</feature>
<evidence type="ECO:0000259" key="9">
    <source>
        <dbReference type="PROSITE" id="PS50059"/>
    </source>
</evidence>
<keyword evidence="10" id="KW-1185">Reference proteome</keyword>
<evidence type="ECO:0000313" key="11">
    <source>
        <dbReference type="WBParaSite" id="HPBE_0000109301-mRNA-1"/>
    </source>
</evidence>
<dbReference type="EC" id="5.2.1.8" evidence="2 7"/>
<dbReference type="Pfam" id="PF00254">
    <property type="entry name" value="FKBP_C"/>
    <property type="match status" value="1"/>
</dbReference>
<dbReference type="InterPro" id="IPR019734">
    <property type="entry name" value="TPR_rpt"/>
</dbReference>
<dbReference type="Pfam" id="PF13181">
    <property type="entry name" value="TPR_8"/>
    <property type="match status" value="2"/>
</dbReference>